<feature type="domain" description="Isopropylmalate dehydrogenase-like" evidence="10">
    <location>
        <begin position="4"/>
        <end position="360"/>
    </location>
</feature>
<dbReference type="GO" id="GO:0046553">
    <property type="term" value="F:D-malate dehydrogenase (decarboxylating) (NAD+) activity"/>
    <property type="evidence" value="ECO:0007669"/>
    <property type="project" value="UniProtKB-EC"/>
</dbReference>
<organism evidence="11">
    <name type="scientific">marine sediment metagenome</name>
    <dbReference type="NCBI Taxonomy" id="412755"/>
    <lineage>
        <taxon>unclassified sequences</taxon>
        <taxon>metagenomes</taxon>
        <taxon>ecological metagenomes</taxon>
    </lineage>
</organism>
<dbReference type="PANTHER" id="PTHR43275">
    <property type="entry name" value="D-MALATE DEHYDROGENASE [DECARBOXYLATING]"/>
    <property type="match status" value="1"/>
</dbReference>
<keyword evidence="6" id="KW-0560">Oxidoreductase</keyword>
<evidence type="ECO:0000256" key="2">
    <source>
        <dbReference type="ARBA" id="ARBA00001946"/>
    </source>
</evidence>
<evidence type="ECO:0000256" key="1">
    <source>
        <dbReference type="ARBA" id="ARBA00001936"/>
    </source>
</evidence>
<comment type="catalytic activity">
    <reaction evidence="9">
        <text>(R)-malate + NAD(+) = pyruvate + CO2 + NADH</text>
        <dbReference type="Rhea" id="RHEA:18365"/>
        <dbReference type="ChEBI" id="CHEBI:15361"/>
        <dbReference type="ChEBI" id="CHEBI:15588"/>
        <dbReference type="ChEBI" id="CHEBI:16526"/>
        <dbReference type="ChEBI" id="CHEBI:57540"/>
        <dbReference type="ChEBI" id="CHEBI:57945"/>
        <dbReference type="EC" id="1.1.1.83"/>
    </reaction>
</comment>
<sequence>MEHRIAVIPGDGIGPEVIEEGVKVLKATAQVVDELEFEFQYFPWGCEYCLKERKMMPDDGLEKLKGFEAIYLGAIGDPRIPDHISLRDLLLKIRFGFDQYVNLRPVKLLEGVFCPLKDKGPKDIDFVVVRENSEGFYTGVGGRYQKGSSEHLRYAGISKVFADSEELVTQEGIFSQIGVERVIRYSFELARKRKKHLTCCTKSNALNYCMVYWDEVFKKVSKEYPDVETDFAFVDAICMWFVKNPEFFDVIVAPNLFGDIITDLGAMIQGGMGLAPGANINPEGISMFEPIHGSAPKYAGKNVANPIASIWTAQMMLEQLGEIEGAKRVMAAIEDVLRQGKIRTRDRGGSSKTTEVGDVIAEKIRNLGC</sequence>
<evidence type="ECO:0000313" key="11">
    <source>
        <dbReference type="EMBL" id="KKL51387.1"/>
    </source>
</evidence>
<dbReference type="GO" id="GO:0051287">
    <property type="term" value="F:NAD binding"/>
    <property type="evidence" value="ECO:0007669"/>
    <property type="project" value="InterPro"/>
</dbReference>
<dbReference type="PANTHER" id="PTHR43275:SF1">
    <property type="entry name" value="D-MALATE DEHYDROGENASE [DECARBOXYLATING]"/>
    <property type="match status" value="1"/>
</dbReference>
<gene>
    <name evidence="11" type="ORF">LCGC14_2296020</name>
</gene>
<evidence type="ECO:0000256" key="8">
    <source>
        <dbReference type="ARBA" id="ARBA00023211"/>
    </source>
</evidence>
<dbReference type="EMBL" id="LAZR01032270">
    <property type="protein sequence ID" value="KKL51387.1"/>
    <property type="molecule type" value="Genomic_DNA"/>
</dbReference>
<dbReference type="PROSITE" id="PS00470">
    <property type="entry name" value="IDH_IMDH"/>
    <property type="match status" value="1"/>
</dbReference>
<evidence type="ECO:0000256" key="6">
    <source>
        <dbReference type="ARBA" id="ARBA00023002"/>
    </source>
</evidence>
<dbReference type="InterPro" id="IPR011829">
    <property type="entry name" value="TTC_DH"/>
</dbReference>
<dbReference type="GO" id="GO:0000287">
    <property type="term" value="F:magnesium ion binding"/>
    <property type="evidence" value="ECO:0007669"/>
    <property type="project" value="InterPro"/>
</dbReference>
<name>A0A0F9FK00_9ZZZZ</name>
<evidence type="ECO:0000256" key="7">
    <source>
        <dbReference type="ARBA" id="ARBA00023027"/>
    </source>
</evidence>
<comment type="cofactor">
    <cofactor evidence="2">
        <name>Mg(2+)</name>
        <dbReference type="ChEBI" id="CHEBI:18420"/>
    </cofactor>
</comment>
<evidence type="ECO:0000256" key="5">
    <source>
        <dbReference type="ARBA" id="ARBA00022723"/>
    </source>
</evidence>
<dbReference type="EC" id="1.1.1.83" evidence="4"/>
<accession>A0A0F9FK00</accession>
<dbReference type="Gene3D" id="3.40.718.10">
    <property type="entry name" value="Isopropylmalate Dehydrogenase"/>
    <property type="match status" value="1"/>
</dbReference>
<evidence type="ECO:0000256" key="3">
    <source>
        <dbReference type="ARBA" id="ARBA00007769"/>
    </source>
</evidence>
<dbReference type="InterPro" id="IPR050501">
    <property type="entry name" value="ICDH/IPMDH"/>
</dbReference>
<comment type="similarity">
    <text evidence="3">Belongs to the isocitrate and isopropylmalate dehydrogenases family.</text>
</comment>
<keyword evidence="5" id="KW-0479">Metal-binding</keyword>
<evidence type="ECO:0000256" key="9">
    <source>
        <dbReference type="ARBA" id="ARBA00049301"/>
    </source>
</evidence>
<dbReference type="NCBIfam" id="NF002898">
    <property type="entry name" value="PRK03437.1"/>
    <property type="match status" value="1"/>
</dbReference>
<comment type="cofactor">
    <cofactor evidence="1">
        <name>Mn(2+)</name>
        <dbReference type="ChEBI" id="CHEBI:29035"/>
    </cofactor>
</comment>
<comment type="caution">
    <text evidence="11">The sequence shown here is derived from an EMBL/GenBank/DDBJ whole genome shotgun (WGS) entry which is preliminary data.</text>
</comment>
<keyword evidence="7" id="KW-0520">NAD</keyword>
<reference evidence="11" key="1">
    <citation type="journal article" date="2015" name="Nature">
        <title>Complex archaea that bridge the gap between prokaryotes and eukaryotes.</title>
        <authorList>
            <person name="Spang A."/>
            <person name="Saw J.H."/>
            <person name="Jorgensen S.L."/>
            <person name="Zaremba-Niedzwiedzka K."/>
            <person name="Martijn J."/>
            <person name="Lind A.E."/>
            <person name="van Eijk R."/>
            <person name="Schleper C."/>
            <person name="Guy L."/>
            <person name="Ettema T.J."/>
        </authorList>
    </citation>
    <scope>NUCLEOTIDE SEQUENCE</scope>
</reference>
<protein>
    <recommendedName>
        <fullName evidence="4">D-malate dehydrogenase (decarboxylating)</fullName>
        <ecNumber evidence="4">1.1.1.83</ecNumber>
    </recommendedName>
</protein>
<dbReference type="InterPro" id="IPR019818">
    <property type="entry name" value="IsoCit/isopropylmalate_DH_CS"/>
</dbReference>
<proteinExistence type="inferred from homology"/>
<dbReference type="NCBIfam" id="TIGR02089">
    <property type="entry name" value="TTC"/>
    <property type="match status" value="1"/>
</dbReference>
<evidence type="ECO:0000256" key="4">
    <source>
        <dbReference type="ARBA" id="ARBA00013126"/>
    </source>
</evidence>
<evidence type="ECO:0000259" key="10">
    <source>
        <dbReference type="SMART" id="SM01329"/>
    </source>
</evidence>
<dbReference type="AlphaFoldDB" id="A0A0F9FK00"/>
<dbReference type="SUPFAM" id="SSF53659">
    <property type="entry name" value="Isocitrate/Isopropylmalate dehydrogenase-like"/>
    <property type="match status" value="1"/>
</dbReference>
<dbReference type="InterPro" id="IPR024084">
    <property type="entry name" value="IsoPropMal-DH-like_dom"/>
</dbReference>
<keyword evidence="8" id="KW-0464">Manganese</keyword>
<dbReference type="Pfam" id="PF00180">
    <property type="entry name" value="Iso_dh"/>
    <property type="match status" value="1"/>
</dbReference>
<dbReference type="SMART" id="SM01329">
    <property type="entry name" value="Iso_dh"/>
    <property type="match status" value="1"/>
</dbReference>